<name>A0ABP0N2G9_9DINO</name>
<reference evidence="2 3" key="1">
    <citation type="submission" date="2024-02" db="EMBL/GenBank/DDBJ databases">
        <authorList>
            <person name="Chen Y."/>
            <person name="Shah S."/>
            <person name="Dougan E. K."/>
            <person name="Thang M."/>
            <person name="Chan C."/>
        </authorList>
    </citation>
    <scope>NUCLEOTIDE SEQUENCE [LARGE SCALE GENOMIC DNA]</scope>
</reference>
<sequence length="526" mass="56504">MSGQVRFESRQRDALSWPFRSPALRPIDPLRSIRGARCLARKARAAERAGTHLVGTLHMSPSKEFGVPTKLDLLGTPSFTPKYGILLDASHDGYAEHSLSLLCESEPPINSTLQKNVLPLLIPMGPLFLAASLLLTCLAFSQCGEEGCVTDDSVLLQPRLGHVEKTKEAETQSTCEPLNYNNGDCVGRNTCFECDFDDKKVLPANKDRFPKGFLLCQGGSTTCTTADTDTIVRFRSASDYLECTGVGTCTDAWNVKNAGAACCSEKGACSLSTISLSPDGGCQNDMCCDGVDSCSQGELGGIQSLSCRAARACSSATVDLARDLYCDAISLVGGSGGGSCQESTFTFSDEFHVIDCFGAYTCKESTFDFASGSSISLQCQSPSGVSNGQACKEANIQLKGDSCIDINCDGNNLGSDCEGLTVEKQSSDNCYYQGPDAFLPAGCIEANRTECGDIPRDPICCHSDGGDPDSCADCCEPVTTTAPDITTTTTTTTSKKKPYSDFRRNRRTERRNSRQHRRQSRQYKYS</sequence>
<dbReference type="Proteomes" id="UP001642464">
    <property type="component" value="Unassembled WGS sequence"/>
</dbReference>
<organism evidence="2 3">
    <name type="scientific">Durusdinium trenchii</name>
    <dbReference type="NCBI Taxonomy" id="1381693"/>
    <lineage>
        <taxon>Eukaryota</taxon>
        <taxon>Sar</taxon>
        <taxon>Alveolata</taxon>
        <taxon>Dinophyceae</taxon>
        <taxon>Suessiales</taxon>
        <taxon>Symbiodiniaceae</taxon>
        <taxon>Durusdinium</taxon>
    </lineage>
</organism>
<comment type="caution">
    <text evidence="2">The sequence shown here is derived from an EMBL/GenBank/DDBJ whole genome shotgun (WGS) entry which is preliminary data.</text>
</comment>
<accession>A0ABP0N2G9</accession>
<proteinExistence type="predicted"/>
<feature type="compositionally biased region" description="Basic residues" evidence="1">
    <location>
        <begin position="504"/>
        <end position="526"/>
    </location>
</feature>
<evidence type="ECO:0000256" key="1">
    <source>
        <dbReference type="SAM" id="MobiDB-lite"/>
    </source>
</evidence>
<keyword evidence="3" id="KW-1185">Reference proteome</keyword>
<evidence type="ECO:0000313" key="3">
    <source>
        <dbReference type="Proteomes" id="UP001642464"/>
    </source>
</evidence>
<feature type="region of interest" description="Disordered" evidence="1">
    <location>
        <begin position="485"/>
        <end position="526"/>
    </location>
</feature>
<protein>
    <submittedName>
        <fullName evidence="2">Autophagy-related protein 18a</fullName>
    </submittedName>
</protein>
<evidence type="ECO:0000313" key="2">
    <source>
        <dbReference type="EMBL" id="CAK9056499.1"/>
    </source>
</evidence>
<gene>
    <name evidence="2" type="ORF">SCF082_LOCUS30439</name>
</gene>
<dbReference type="EMBL" id="CAXAMM010025113">
    <property type="protein sequence ID" value="CAK9056499.1"/>
    <property type="molecule type" value="Genomic_DNA"/>
</dbReference>